<evidence type="ECO:0000313" key="2">
    <source>
        <dbReference type="EMBL" id="KAL0908209.1"/>
    </source>
</evidence>
<gene>
    <name evidence="2" type="ORF">M5K25_022687</name>
</gene>
<feature type="transmembrane region" description="Helical" evidence="1">
    <location>
        <begin position="25"/>
        <end position="43"/>
    </location>
</feature>
<keyword evidence="1" id="KW-1133">Transmembrane helix</keyword>
<reference evidence="2 3" key="1">
    <citation type="journal article" date="2024" name="Plant Biotechnol. J.">
        <title>Dendrobium thyrsiflorum genome and its molecular insights into genes involved in important horticultural traits.</title>
        <authorList>
            <person name="Chen B."/>
            <person name="Wang J.Y."/>
            <person name="Zheng P.J."/>
            <person name="Li K.L."/>
            <person name="Liang Y.M."/>
            <person name="Chen X.F."/>
            <person name="Zhang C."/>
            <person name="Zhao X."/>
            <person name="He X."/>
            <person name="Zhang G.Q."/>
            <person name="Liu Z.J."/>
            <person name="Xu Q."/>
        </authorList>
    </citation>
    <scope>NUCLEOTIDE SEQUENCE [LARGE SCALE GENOMIC DNA]</scope>
    <source>
        <strain evidence="2">GZMU011</strain>
    </source>
</reference>
<keyword evidence="3" id="KW-1185">Reference proteome</keyword>
<sequence length="141" mass="15504">MIESVSNEIARDTGMWRNSSLSHTMAIWIVLVGVPNFLGLAPAKFLMQWIVSLDGEVSGRAGLLEGEGDKIVGDNDKELGRFGEGLEAGGRVVIRTCGGEVTSDRGMKNWNQDCMSGHDHHLFRVCRRRGRISHGREEGPI</sequence>
<protein>
    <submittedName>
        <fullName evidence="2">Uncharacterized protein</fullName>
    </submittedName>
</protein>
<comment type="caution">
    <text evidence="2">The sequence shown here is derived from an EMBL/GenBank/DDBJ whole genome shotgun (WGS) entry which is preliminary data.</text>
</comment>
<evidence type="ECO:0000313" key="3">
    <source>
        <dbReference type="Proteomes" id="UP001552299"/>
    </source>
</evidence>
<proteinExistence type="predicted"/>
<name>A0ABD0U6J2_DENTH</name>
<dbReference type="Proteomes" id="UP001552299">
    <property type="component" value="Unassembled WGS sequence"/>
</dbReference>
<organism evidence="2 3">
    <name type="scientific">Dendrobium thyrsiflorum</name>
    <name type="common">Pinecone-like raceme dendrobium</name>
    <name type="synonym">Orchid</name>
    <dbReference type="NCBI Taxonomy" id="117978"/>
    <lineage>
        <taxon>Eukaryota</taxon>
        <taxon>Viridiplantae</taxon>
        <taxon>Streptophyta</taxon>
        <taxon>Embryophyta</taxon>
        <taxon>Tracheophyta</taxon>
        <taxon>Spermatophyta</taxon>
        <taxon>Magnoliopsida</taxon>
        <taxon>Liliopsida</taxon>
        <taxon>Asparagales</taxon>
        <taxon>Orchidaceae</taxon>
        <taxon>Epidendroideae</taxon>
        <taxon>Malaxideae</taxon>
        <taxon>Dendrobiinae</taxon>
        <taxon>Dendrobium</taxon>
    </lineage>
</organism>
<dbReference type="AlphaFoldDB" id="A0ABD0U6J2"/>
<keyword evidence="1" id="KW-0812">Transmembrane</keyword>
<evidence type="ECO:0000256" key="1">
    <source>
        <dbReference type="SAM" id="Phobius"/>
    </source>
</evidence>
<dbReference type="EMBL" id="JANQDX010000017">
    <property type="protein sequence ID" value="KAL0908209.1"/>
    <property type="molecule type" value="Genomic_DNA"/>
</dbReference>
<keyword evidence="1" id="KW-0472">Membrane</keyword>
<accession>A0ABD0U6J2</accession>